<organism evidence="4 5">
    <name type="scientific">Algoriphagus namhaensis</name>
    <dbReference type="NCBI Taxonomy" id="915353"/>
    <lineage>
        <taxon>Bacteria</taxon>
        <taxon>Pseudomonadati</taxon>
        <taxon>Bacteroidota</taxon>
        <taxon>Cytophagia</taxon>
        <taxon>Cytophagales</taxon>
        <taxon>Cyclobacteriaceae</taxon>
        <taxon>Algoriphagus</taxon>
    </lineage>
</organism>
<reference evidence="5" key="1">
    <citation type="journal article" date="2019" name="Int. J. Syst. Evol. Microbiol.">
        <title>The Global Catalogue of Microorganisms (GCM) 10K type strain sequencing project: providing services to taxonomists for standard genome sequencing and annotation.</title>
        <authorList>
            <consortium name="The Broad Institute Genomics Platform"/>
            <consortium name="The Broad Institute Genome Sequencing Center for Infectious Disease"/>
            <person name="Wu L."/>
            <person name="Ma J."/>
        </authorList>
    </citation>
    <scope>NUCLEOTIDE SEQUENCE [LARGE SCALE GENOMIC DNA]</scope>
    <source>
        <strain evidence="5">CCUG 60523</strain>
    </source>
</reference>
<dbReference type="SUPFAM" id="SSF58100">
    <property type="entry name" value="Bacterial hemolysins"/>
    <property type="match status" value="1"/>
</dbReference>
<dbReference type="RefSeq" id="WP_377905193.1">
    <property type="nucleotide sequence ID" value="NZ_JBHRZS010000006.1"/>
</dbReference>
<dbReference type="Proteomes" id="UP001595805">
    <property type="component" value="Unassembled WGS sequence"/>
</dbReference>
<keyword evidence="2" id="KW-0472">Membrane</keyword>
<evidence type="ECO:0000313" key="4">
    <source>
        <dbReference type="EMBL" id="MFC3880122.1"/>
    </source>
</evidence>
<evidence type="ECO:0008006" key="6">
    <source>
        <dbReference type="Google" id="ProtNLM"/>
    </source>
</evidence>
<gene>
    <name evidence="4" type="ORF">ACFOSV_08040</name>
</gene>
<keyword evidence="2" id="KW-1133">Transmembrane helix</keyword>
<sequence length="199" mass="22783">MKRLSALIFSTLILLSNSTLFAQETEEKVAPLDGGTIENQFDYIYSTSNNFQEYKVVKLTNLDKLKGNVLDSLVAKREEAEALKVDIRAQKDSISTLNADLQTSLEEKQEALDAKDNFTFFGIGIHKAVYSSIMWLLVGVLAVALGFFSFQYSRSFRKIKKAEKDLLDVQEEFDQHRKNTLERERKMKRELIDAQMGKK</sequence>
<evidence type="ECO:0000256" key="2">
    <source>
        <dbReference type="SAM" id="Phobius"/>
    </source>
</evidence>
<keyword evidence="2" id="KW-0812">Transmembrane</keyword>
<feature type="transmembrane region" description="Helical" evidence="2">
    <location>
        <begin position="128"/>
        <end position="150"/>
    </location>
</feature>
<feature type="signal peptide" evidence="3">
    <location>
        <begin position="1"/>
        <end position="22"/>
    </location>
</feature>
<keyword evidence="1" id="KW-0175">Coiled coil</keyword>
<keyword evidence="3" id="KW-0732">Signal</keyword>
<comment type="caution">
    <text evidence="4">The sequence shown here is derived from an EMBL/GenBank/DDBJ whole genome shotgun (WGS) entry which is preliminary data.</text>
</comment>
<name>A0ABV8ATF1_9BACT</name>
<dbReference type="EMBL" id="JBHRZS010000006">
    <property type="protein sequence ID" value="MFC3880122.1"/>
    <property type="molecule type" value="Genomic_DNA"/>
</dbReference>
<proteinExistence type="predicted"/>
<keyword evidence="5" id="KW-1185">Reference proteome</keyword>
<evidence type="ECO:0000256" key="1">
    <source>
        <dbReference type="SAM" id="Coils"/>
    </source>
</evidence>
<feature type="coiled-coil region" evidence="1">
    <location>
        <begin position="152"/>
        <end position="179"/>
    </location>
</feature>
<evidence type="ECO:0000256" key="3">
    <source>
        <dbReference type="SAM" id="SignalP"/>
    </source>
</evidence>
<protein>
    <recommendedName>
        <fullName evidence="6">tRNA (Guanine-N1)-methyltransferase</fullName>
    </recommendedName>
</protein>
<accession>A0ABV8ATF1</accession>
<evidence type="ECO:0000313" key="5">
    <source>
        <dbReference type="Proteomes" id="UP001595805"/>
    </source>
</evidence>
<feature type="chain" id="PRO_5046045148" description="tRNA (Guanine-N1)-methyltransferase" evidence="3">
    <location>
        <begin position="23"/>
        <end position="199"/>
    </location>
</feature>